<comment type="caution">
    <text evidence="2">The sequence shown here is derived from an EMBL/GenBank/DDBJ whole genome shotgun (WGS) entry which is preliminary data.</text>
</comment>
<gene>
    <name evidence="2" type="ORF">O0554_15175</name>
</gene>
<dbReference type="InterPro" id="IPR024453">
    <property type="entry name" value="Peptidase_C92"/>
</dbReference>
<feature type="chain" id="PRO_5043015269" evidence="1">
    <location>
        <begin position="26"/>
        <end position="211"/>
    </location>
</feature>
<evidence type="ECO:0000313" key="3">
    <source>
        <dbReference type="Proteomes" id="UP001077662"/>
    </source>
</evidence>
<keyword evidence="2" id="KW-0378">Hydrolase</keyword>
<evidence type="ECO:0000256" key="1">
    <source>
        <dbReference type="SAM" id="SignalP"/>
    </source>
</evidence>
<name>A0AAP3DHU6_BRELA</name>
<dbReference type="InterPro" id="IPR038765">
    <property type="entry name" value="Papain-like_cys_pep_sf"/>
</dbReference>
<feature type="signal peptide" evidence="1">
    <location>
        <begin position="1"/>
        <end position="25"/>
    </location>
</feature>
<protein>
    <submittedName>
        <fullName evidence="2">YiiX/YebB-like N1pC/P60 family cysteine hydrolase</fullName>
    </submittedName>
</protein>
<reference evidence="2" key="1">
    <citation type="submission" date="2022-09" db="EMBL/GenBank/DDBJ databases">
        <title>Genome analysis and characterization of larvicidal activity of Brevibacillus strains.</title>
        <authorList>
            <person name="Patrusheva E.V."/>
            <person name="Izotova A.O."/>
            <person name="Toshchakov S.V."/>
            <person name="Sineoky S.P."/>
        </authorList>
    </citation>
    <scope>NUCLEOTIDE SEQUENCE</scope>
    <source>
        <strain evidence="2">VKPM_B-13247</strain>
    </source>
</reference>
<dbReference type="Pfam" id="PF05708">
    <property type="entry name" value="Peptidase_C92"/>
    <property type="match status" value="1"/>
</dbReference>
<dbReference type="RefSeq" id="WP_258072963.1">
    <property type="nucleotide sequence ID" value="NZ_JANSGW010000019.1"/>
</dbReference>
<dbReference type="Gene3D" id="3.90.1720.10">
    <property type="entry name" value="endopeptidase domain like (from Nostoc punctiforme)"/>
    <property type="match status" value="1"/>
</dbReference>
<organism evidence="2 3">
    <name type="scientific">Brevibacillus laterosporus</name>
    <name type="common">Bacillus laterosporus</name>
    <dbReference type="NCBI Taxonomy" id="1465"/>
    <lineage>
        <taxon>Bacteria</taxon>
        <taxon>Bacillati</taxon>
        <taxon>Bacillota</taxon>
        <taxon>Bacilli</taxon>
        <taxon>Bacillales</taxon>
        <taxon>Paenibacillaceae</taxon>
        <taxon>Brevibacillus</taxon>
    </lineage>
</organism>
<evidence type="ECO:0000313" key="2">
    <source>
        <dbReference type="EMBL" id="MCZ0808237.1"/>
    </source>
</evidence>
<dbReference type="EMBL" id="JAPTNE010000019">
    <property type="protein sequence ID" value="MCZ0808237.1"/>
    <property type="molecule type" value="Genomic_DNA"/>
</dbReference>
<dbReference type="GO" id="GO:0016787">
    <property type="term" value="F:hydrolase activity"/>
    <property type="evidence" value="ECO:0007669"/>
    <property type="project" value="UniProtKB-KW"/>
</dbReference>
<proteinExistence type="predicted"/>
<dbReference type="AlphaFoldDB" id="A0AAP3DHU6"/>
<dbReference type="SUPFAM" id="SSF54001">
    <property type="entry name" value="Cysteine proteinases"/>
    <property type="match status" value="1"/>
</dbReference>
<dbReference type="Proteomes" id="UP001077662">
    <property type="component" value="Unassembled WGS sequence"/>
</dbReference>
<keyword evidence="1" id="KW-0732">Signal</keyword>
<accession>A0AAP3DHU6</accession>
<sequence>MFKKRLLMSLMSVSLIFTGALGVSASEIESQKINKPEDVPVEATYPNSRVEIKPGDILITSNTISKGLTGHAAIVVDTENVVEILGTGYNPEKNSIKSFFRKNVGKKYGTKVVRHNRTKIRNQAADWADWYVRKYSDVEYAISDLYNYKYKTYCSKIVWNAYYFGADVRLNTSTTYVPGPGGTSPIKLEIAAPYDLEDSSDVTTVLTQGNF</sequence>